<dbReference type="PANTHER" id="PTHR31004:SF1">
    <property type="entry name" value="TRANSMEMBRANE PROTEIN 79"/>
    <property type="match status" value="1"/>
</dbReference>
<feature type="transmembrane region" description="Helical" evidence="5">
    <location>
        <begin position="12"/>
        <end position="29"/>
    </location>
</feature>
<comment type="subcellular location">
    <subcellularLocation>
        <location evidence="1">Membrane</location>
    </subcellularLocation>
</comment>
<keyword evidence="4 5" id="KW-0472">Membrane</keyword>
<keyword evidence="2 5" id="KW-0812">Transmembrane</keyword>
<keyword evidence="3 5" id="KW-1133">Transmembrane helix</keyword>
<evidence type="ECO:0000313" key="7">
    <source>
        <dbReference type="Proteomes" id="UP001244341"/>
    </source>
</evidence>
<protein>
    <recommendedName>
        <fullName evidence="8">MAPEG family protein</fullName>
    </recommendedName>
</protein>
<evidence type="ECO:0000256" key="4">
    <source>
        <dbReference type="ARBA" id="ARBA00023136"/>
    </source>
</evidence>
<sequence length="174" mass="19077">MAVNREQFGVVRGVAIAAAVLLGVTAYCLKQQNAYEPKDRLMLWLKWNAPKAACLWWHIWRIGNYRFSSPADIMGAGLSTNPTPQIKLLQAMLQNTLEQTVLAALVHGAFAALAPAPWLVLVPAYTLLFVAGRVLFVALYHHGAPARAPGFALTSLPTTVMLLGSCWLLLKDPW</sequence>
<proteinExistence type="predicted"/>
<evidence type="ECO:0000256" key="5">
    <source>
        <dbReference type="SAM" id="Phobius"/>
    </source>
</evidence>
<dbReference type="Pfam" id="PF01124">
    <property type="entry name" value="MAPEG"/>
    <property type="match status" value="1"/>
</dbReference>
<evidence type="ECO:0000256" key="3">
    <source>
        <dbReference type="ARBA" id="ARBA00022989"/>
    </source>
</evidence>
<evidence type="ECO:0000256" key="2">
    <source>
        <dbReference type="ARBA" id="ARBA00022692"/>
    </source>
</evidence>
<gene>
    <name evidence="6" type="ORF">OEZ85_009260</name>
</gene>
<keyword evidence="7" id="KW-1185">Reference proteome</keyword>
<reference evidence="6 7" key="1">
    <citation type="submission" date="2023-05" db="EMBL/GenBank/DDBJ databases">
        <title>A 100% complete, gapless, phased diploid assembly of the Scenedesmus obliquus UTEX 3031 genome.</title>
        <authorList>
            <person name="Biondi T.C."/>
            <person name="Hanschen E.R."/>
            <person name="Kwon T."/>
            <person name="Eng W."/>
            <person name="Kruse C.P.S."/>
            <person name="Koehler S.I."/>
            <person name="Kunde Y."/>
            <person name="Gleasner C.D."/>
            <person name="You Mak K.T."/>
            <person name="Polle J."/>
            <person name="Hovde B.T."/>
            <person name="Starkenburg S.R."/>
        </authorList>
    </citation>
    <scope>NUCLEOTIDE SEQUENCE [LARGE SCALE GENOMIC DNA]</scope>
    <source>
        <strain evidence="6 7">DOE0152z</strain>
    </source>
</reference>
<accession>A0ABY8U8V2</accession>
<dbReference type="InterPro" id="IPR001129">
    <property type="entry name" value="Membr-assoc_MAPEG"/>
</dbReference>
<evidence type="ECO:0000313" key="6">
    <source>
        <dbReference type="EMBL" id="WIA17745.1"/>
    </source>
</evidence>
<evidence type="ECO:0008006" key="8">
    <source>
        <dbReference type="Google" id="ProtNLM"/>
    </source>
</evidence>
<dbReference type="PANTHER" id="PTHR31004">
    <property type="entry name" value="TRANSMEMBRANE PROTEIN 79"/>
    <property type="match status" value="1"/>
</dbReference>
<name>A0ABY8U8V2_TETOB</name>
<organism evidence="6 7">
    <name type="scientific">Tetradesmus obliquus</name>
    <name type="common">Green alga</name>
    <name type="synonym">Acutodesmus obliquus</name>
    <dbReference type="NCBI Taxonomy" id="3088"/>
    <lineage>
        <taxon>Eukaryota</taxon>
        <taxon>Viridiplantae</taxon>
        <taxon>Chlorophyta</taxon>
        <taxon>core chlorophytes</taxon>
        <taxon>Chlorophyceae</taxon>
        <taxon>CS clade</taxon>
        <taxon>Sphaeropleales</taxon>
        <taxon>Scenedesmaceae</taxon>
        <taxon>Tetradesmus</taxon>
    </lineage>
</organism>
<dbReference type="SUPFAM" id="SSF161084">
    <property type="entry name" value="MAPEG domain-like"/>
    <property type="match status" value="1"/>
</dbReference>
<dbReference type="Gene3D" id="1.20.120.550">
    <property type="entry name" value="Membrane associated eicosanoid/glutathione metabolism-like domain"/>
    <property type="match status" value="1"/>
</dbReference>
<evidence type="ECO:0000256" key="1">
    <source>
        <dbReference type="ARBA" id="ARBA00004370"/>
    </source>
</evidence>
<dbReference type="Proteomes" id="UP001244341">
    <property type="component" value="Chromosome 9b"/>
</dbReference>
<feature type="transmembrane region" description="Helical" evidence="5">
    <location>
        <begin position="151"/>
        <end position="170"/>
    </location>
</feature>
<dbReference type="InterPro" id="IPR023352">
    <property type="entry name" value="MAPEG-like_dom_sf"/>
</dbReference>
<dbReference type="EMBL" id="CP126216">
    <property type="protein sequence ID" value="WIA17745.1"/>
    <property type="molecule type" value="Genomic_DNA"/>
</dbReference>